<feature type="signal peptide" evidence="4">
    <location>
        <begin position="1"/>
        <end position="20"/>
    </location>
</feature>
<dbReference type="Proteomes" id="UP000814176">
    <property type="component" value="Unassembled WGS sequence"/>
</dbReference>
<comment type="similarity">
    <text evidence="3">Belongs to the ustYa family.</text>
</comment>
<dbReference type="RefSeq" id="XP_047780786.1">
    <property type="nucleotide sequence ID" value="XM_047920357.1"/>
</dbReference>
<dbReference type="GeneID" id="72001089"/>
<proteinExistence type="inferred from homology"/>
<dbReference type="InterPro" id="IPR021765">
    <property type="entry name" value="UstYa-like"/>
</dbReference>
<dbReference type="EMBL" id="JADCUA010000006">
    <property type="protein sequence ID" value="KAH9839031.1"/>
    <property type="molecule type" value="Genomic_DNA"/>
</dbReference>
<accession>A0ABQ8KML7</accession>
<keyword evidence="2" id="KW-0560">Oxidoreductase</keyword>
<dbReference type="PANTHER" id="PTHR33365:SF11">
    <property type="entry name" value="TAT PATHWAY SIGNAL SEQUENCE"/>
    <property type="match status" value="1"/>
</dbReference>
<dbReference type="Pfam" id="PF11807">
    <property type="entry name" value="UstYa"/>
    <property type="match status" value="1"/>
</dbReference>
<protein>
    <recommendedName>
        <fullName evidence="7">Oxidase ustYa</fullName>
    </recommendedName>
</protein>
<comment type="pathway">
    <text evidence="1">Mycotoxin biosynthesis.</text>
</comment>
<evidence type="ECO:0000256" key="1">
    <source>
        <dbReference type="ARBA" id="ARBA00004685"/>
    </source>
</evidence>
<feature type="chain" id="PRO_5046064699" description="Oxidase ustYa" evidence="4">
    <location>
        <begin position="21"/>
        <end position="211"/>
    </location>
</feature>
<evidence type="ECO:0000256" key="4">
    <source>
        <dbReference type="SAM" id="SignalP"/>
    </source>
</evidence>
<name>A0ABQ8KML7_9APHY</name>
<gene>
    <name evidence="5" type="ORF">C8Q71DRAFT_704047</name>
</gene>
<evidence type="ECO:0000256" key="2">
    <source>
        <dbReference type="ARBA" id="ARBA00023002"/>
    </source>
</evidence>
<keyword evidence="6" id="KW-1185">Reference proteome</keyword>
<reference evidence="5 6" key="1">
    <citation type="journal article" date="2021" name="Environ. Microbiol.">
        <title>Gene family expansions and transcriptome signatures uncover fungal adaptations to wood decay.</title>
        <authorList>
            <person name="Hage H."/>
            <person name="Miyauchi S."/>
            <person name="Viragh M."/>
            <person name="Drula E."/>
            <person name="Min B."/>
            <person name="Chaduli D."/>
            <person name="Navarro D."/>
            <person name="Favel A."/>
            <person name="Norest M."/>
            <person name="Lesage-Meessen L."/>
            <person name="Balint B."/>
            <person name="Merenyi Z."/>
            <person name="de Eugenio L."/>
            <person name="Morin E."/>
            <person name="Martinez A.T."/>
            <person name="Baldrian P."/>
            <person name="Stursova M."/>
            <person name="Martinez M.J."/>
            <person name="Novotny C."/>
            <person name="Magnuson J.K."/>
            <person name="Spatafora J.W."/>
            <person name="Maurice S."/>
            <person name="Pangilinan J."/>
            <person name="Andreopoulos W."/>
            <person name="LaButti K."/>
            <person name="Hundley H."/>
            <person name="Na H."/>
            <person name="Kuo A."/>
            <person name="Barry K."/>
            <person name="Lipzen A."/>
            <person name="Henrissat B."/>
            <person name="Riley R."/>
            <person name="Ahrendt S."/>
            <person name="Nagy L.G."/>
            <person name="Grigoriev I.V."/>
            <person name="Martin F."/>
            <person name="Rosso M.N."/>
        </authorList>
    </citation>
    <scope>NUCLEOTIDE SEQUENCE [LARGE SCALE GENOMIC DNA]</scope>
    <source>
        <strain evidence="5 6">CIRM-BRFM 1785</strain>
    </source>
</reference>
<evidence type="ECO:0000256" key="3">
    <source>
        <dbReference type="ARBA" id="ARBA00035112"/>
    </source>
</evidence>
<organism evidence="5 6">
    <name type="scientific">Rhodofomes roseus</name>
    <dbReference type="NCBI Taxonomy" id="34475"/>
    <lineage>
        <taxon>Eukaryota</taxon>
        <taxon>Fungi</taxon>
        <taxon>Dikarya</taxon>
        <taxon>Basidiomycota</taxon>
        <taxon>Agaricomycotina</taxon>
        <taxon>Agaricomycetes</taxon>
        <taxon>Polyporales</taxon>
        <taxon>Rhodofomes</taxon>
    </lineage>
</organism>
<evidence type="ECO:0000313" key="6">
    <source>
        <dbReference type="Proteomes" id="UP000814176"/>
    </source>
</evidence>
<sequence length="211" mass="24360">MLPNCVSFLLLTVLAIVNVGLDVVLLRDLEVVASARSKPIFHYTMKGSDYPPRLPLRAAKRQVMMPVEETIRYSLNNTEAEVEWLWTATVGDGNVRLGDNHRFFSLVMVHEQHCTRWIRMALQAAHPHEQQKGHLAHCLNYMRQLALCSADATLEPADILSRDYAKERWNVDHQCHDWSAIYEAMRTNYLEWEAARPHWQKEVDNGLRAGE</sequence>
<evidence type="ECO:0008006" key="7">
    <source>
        <dbReference type="Google" id="ProtNLM"/>
    </source>
</evidence>
<dbReference type="PANTHER" id="PTHR33365">
    <property type="entry name" value="YALI0B05434P"/>
    <property type="match status" value="1"/>
</dbReference>
<evidence type="ECO:0000313" key="5">
    <source>
        <dbReference type="EMBL" id="KAH9839031.1"/>
    </source>
</evidence>
<comment type="caution">
    <text evidence="5">The sequence shown here is derived from an EMBL/GenBank/DDBJ whole genome shotgun (WGS) entry which is preliminary data.</text>
</comment>
<keyword evidence="4" id="KW-0732">Signal</keyword>